<dbReference type="GO" id="GO:0016579">
    <property type="term" value="P:protein deubiquitination"/>
    <property type="evidence" value="ECO:0007669"/>
    <property type="project" value="InterPro"/>
</dbReference>
<dbReference type="PANTHER" id="PTHR24006:SF644">
    <property type="entry name" value="UBIQUITIN CARBOXYL-TERMINAL HYDROLASE 7"/>
    <property type="match status" value="1"/>
</dbReference>
<dbReference type="PROSITE" id="PS00972">
    <property type="entry name" value="USP_1"/>
    <property type="match status" value="1"/>
</dbReference>
<dbReference type="GO" id="GO:0005634">
    <property type="term" value="C:nucleus"/>
    <property type="evidence" value="ECO:0007669"/>
    <property type="project" value="TreeGrafter"/>
</dbReference>
<feature type="compositionally biased region" description="Basic and acidic residues" evidence="1">
    <location>
        <begin position="160"/>
        <end position="178"/>
    </location>
</feature>
<evidence type="ECO:0000313" key="4">
    <source>
        <dbReference type="Proteomes" id="UP000009168"/>
    </source>
</evidence>
<accession>Q22KB4</accession>
<feature type="compositionally biased region" description="Acidic residues" evidence="1">
    <location>
        <begin position="28"/>
        <end position="37"/>
    </location>
</feature>
<keyword evidence="3" id="KW-0378">Hydrolase</keyword>
<evidence type="ECO:0000256" key="1">
    <source>
        <dbReference type="SAM" id="MobiDB-lite"/>
    </source>
</evidence>
<dbReference type="PROSITE" id="PS50235">
    <property type="entry name" value="USP_3"/>
    <property type="match status" value="1"/>
</dbReference>
<dbReference type="HOGENOM" id="CLU_237573_0_0_1"/>
<dbReference type="eggNOG" id="KOG1863">
    <property type="taxonomic scope" value="Eukaryota"/>
</dbReference>
<dbReference type="EMBL" id="GG662498">
    <property type="protein sequence ID" value="EAR85885.2"/>
    <property type="molecule type" value="Genomic_DNA"/>
</dbReference>
<evidence type="ECO:0000259" key="2">
    <source>
        <dbReference type="PROSITE" id="PS50235"/>
    </source>
</evidence>
<dbReference type="SUPFAM" id="SSF54001">
    <property type="entry name" value="Cysteine proteinases"/>
    <property type="match status" value="1"/>
</dbReference>
<proteinExistence type="predicted"/>
<feature type="compositionally biased region" description="Polar residues" evidence="1">
    <location>
        <begin position="122"/>
        <end position="158"/>
    </location>
</feature>
<dbReference type="InterPro" id="IPR018200">
    <property type="entry name" value="USP_CS"/>
</dbReference>
<feature type="region of interest" description="Disordered" evidence="1">
    <location>
        <begin position="462"/>
        <end position="495"/>
    </location>
</feature>
<dbReference type="RefSeq" id="XP_001033548.2">
    <property type="nucleotide sequence ID" value="XM_001033548.2"/>
</dbReference>
<dbReference type="PANTHER" id="PTHR24006">
    <property type="entry name" value="UBIQUITIN CARBOXYL-TERMINAL HYDROLASE"/>
    <property type="match status" value="1"/>
</dbReference>
<feature type="region of interest" description="Disordered" evidence="1">
    <location>
        <begin position="17"/>
        <end position="65"/>
    </location>
</feature>
<dbReference type="Pfam" id="PF00443">
    <property type="entry name" value="UCH"/>
    <property type="match status" value="1"/>
</dbReference>
<dbReference type="STRING" id="312017.Q22KB4"/>
<protein>
    <submittedName>
        <fullName evidence="3">Ubiquitin carboxy-terminal hydrolase</fullName>
    </submittedName>
</protein>
<dbReference type="GO" id="GO:0005829">
    <property type="term" value="C:cytosol"/>
    <property type="evidence" value="ECO:0007669"/>
    <property type="project" value="TreeGrafter"/>
</dbReference>
<name>Q22KB4_TETTS</name>
<organism evidence="3 4">
    <name type="scientific">Tetrahymena thermophila (strain SB210)</name>
    <dbReference type="NCBI Taxonomy" id="312017"/>
    <lineage>
        <taxon>Eukaryota</taxon>
        <taxon>Sar</taxon>
        <taxon>Alveolata</taxon>
        <taxon>Ciliophora</taxon>
        <taxon>Intramacronucleata</taxon>
        <taxon>Oligohymenophorea</taxon>
        <taxon>Hymenostomatida</taxon>
        <taxon>Tetrahymenina</taxon>
        <taxon>Tetrahymenidae</taxon>
        <taxon>Tetrahymena</taxon>
    </lineage>
</organism>
<feature type="domain" description="USP" evidence="2">
    <location>
        <begin position="715"/>
        <end position="1038"/>
    </location>
</feature>
<dbReference type="InterPro" id="IPR038765">
    <property type="entry name" value="Papain-like_cys_pep_sf"/>
</dbReference>
<dbReference type="InterPro" id="IPR050164">
    <property type="entry name" value="Peptidase_C19"/>
</dbReference>
<dbReference type="GeneID" id="7831003"/>
<dbReference type="KEGG" id="tet:TTHERM_00313670"/>
<sequence>MSKIVKHNSKLQQKVKKFKINEASEDKDTNEEDDDIQNFEHLDVQKQKKIQSSKQATSSSSSNYHLANQNNSKLYAQDISFTIDESEEELAIPNQPLKHAFKKKIRNSSQSSSSERDEFANLKSNQDAAQRNAKQNNGKKVNNSKGFPAVNYSNQQDYKSAPDMKDSSKYKNKEISSKQDIQKLSKNFENDQLINKPQKKIKRDTFSSKFVNEEKNQIEGERTNNSDKSIETAINNKENLKNGSLSNQNQKVLTNFNQQNQNLNEKPSIKALFLEENEDMSTNNKQVKKKDQALHIQVIDLEVSDDERKNVYLQKGEKQQELEQSAIEQKIIKGYSSVSQKKLKQENKLNSSFDSYSNADGLSIQAQGSNSSQMDIRSINQVNLLDNGDNDSILCNYSNLDEDQDQNYSNLIGLTSNNLNNSYMEDEEDDLFDTIKIKKKTNAYEIINQTGDLNKQINTNMRFNHNNSHKSGISSDSSLQIHQKSPSKQPARSSFSPIQNMKKDQQNNMSSSNFSHSVSANQLNITSNKKKDAKGQQGLSSNQSKINIDYQQEELQNISNIEEEIFEVNELPKEKTRILWIFNSVHFIERLTNNGHFLEGQEIITQNGKKWILQISYNEKLQQIECVFSRQKKEDTSKQQFYYLFKFYALSQTESIIDKSYNGNKTFSIESLSQSFNFPLDIELILEKYQHIIFELTLTPNRLQFYNSKEETNYVGLLNEGQTCYMNSYLQTLFHIKAFVKLVYSIPTDKESEPVFPNSLQVLFYQLQSRGSYCTTTELLKSFQWDKSKARIQQDVQEFSCLFIEYLESKAEKIPQLKGQIKHLFQGKIQNYIKCINVEYESVREESFFEISLNLKGCKNIYESLDDYVKEELLEKDNKYDTGDARYQKQDAKKGIKILELPPVLFFHLKRFQFDYQTGRNIKIVDQHQYYEEIDMTKYIANPTKDECYKYQLFAVLVHSGDFSSSGHYYAYIRPDPKQNNWFKFNDSIVEKSSKKQALDYSFGGKVFFKGFDKTKKQLAYENMSINSTAYMLVYINKREINNILAEIPIQNVPKWVIDQEDQLIQNYLLKQKLSRIVQVRITSFDLLKKQQQTCGIYFQKQTKRDEQPEINESIIYKKEVDKSKTFKEFFEELCSEIGAEPEDLGLWKIDYLPNSVEKLTNQIKKLVTHGQELIEKVYFENFPNQQNSNTATNLNQYPAPVFVIIPISTSKFVGNRQIFQQGPDGQIEIKKQDKISSNGEKRMSSQNDWNRYFQFQEGTLMLIIIKSFEYTKEGVKIQFIDYIYYNPLSTFSQLSEEIIKKKRLDMCSFQFYKEESYNVQKLSVEVNGQTHLKNIFNSTDCGVIIISYESKLSKENNISIISYYQQLEDQVRVRFVFSSNPLSVNTVSASMNSATSPFQNIQQNANKLNNQQSAVANTFFTDTSNNQNKINTTQIDPHQFLKNFQLNSLLPNEGIQFDKIFLKTIKYSQLQMSLFNCLKEYLREQIKQYYPYQSDSPNSMESEEVVKSSNFLTNPKKLTQNVNIQAIEQFINLDDSFHEYILFKCKMRKRNIEEIPFFQSSVSETSLQDLFKHFDNTIVLHFDFSKSLRAKDRDQKLVIEYVLYSNSFNKIYANQVIDIDKTANMQTLGNLLKQQKFFKEYMQAEQDYAQKQGIIPPSIVKVCQLSRDNPNRIELYYTESTKLNTIKKNQLIRVELHQEIKESEILYICHQTTKNGVEAFDNPFSFPLSVYWKVKELKNKVVQILTDRQIIFDGKKVEVNRDNLQIILYSEYSKYDSASLQVEDTNEKLIKHEIDIDSFKNKCGYLEIQHINLLSSTDNKAIKFDIN</sequence>
<dbReference type="InParanoid" id="Q22KB4"/>
<dbReference type="GO" id="GO:0004843">
    <property type="term" value="F:cysteine-type deubiquitinase activity"/>
    <property type="evidence" value="ECO:0007669"/>
    <property type="project" value="InterPro"/>
</dbReference>
<dbReference type="GO" id="GO:0031647">
    <property type="term" value="P:regulation of protein stability"/>
    <property type="evidence" value="ECO:0007669"/>
    <property type="project" value="TreeGrafter"/>
</dbReference>
<dbReference type="InterPro" id="IPR028889">
    <property type="entry name" value="USP"/>
</dbReference>
<dbReference type="OrthoDB" id="297930at2759"/>
<dbReference type="Proteomes" id="UP000009168">
    <property type="component" value="Unassembled WGS sequence"/>
</dbReference>
<feature type="region of interest" description="Disordered" evidence="1">
    <location>
        <begin position="101"/>
        <end position="178"/>
    </location>
</feature>
<feature type="compositionally biased region" description="Low complexity" evidence="1">
    <location>
        <begin position="50"/>
        <end position="62"/>
    </location>
</feature>
<gene>
    <name evidence="3" type="ORF">TTHERM_00313670</name>
</gene>
<keyword evidence="4" id="KW-1185">Reference proteome</keyword>
<reference evidence="4" key="1">
    <citation type="journal article" date="2006" name="PLoS Biol.">
        <title>Macronuclear genome sequence of the ciliate Tetrahymena thermophila, a model eukaryote.</title>
        <authorList>
            <person name="Eisen J.A."/>
            <person name="Coyne R.S."/>
            <person name="Wu M."/>
            <person name="Wu D."/>
            <person name="Thiagarajan M."/>
            <person name="Wortman J.R."/>
            <person name="Badger J.H."/>
            <person name="Ren Q."/>
            <person name="Amedeo P."/>
            <person name="Jones K.M."/>
            <person name="Tallon L.J."/>
            <person name="Delcher A.L."/>
            <person name="Salzberg S.L."/>
            <person name="Silva J.C."/>
            <person name="Haas B.J."/>
            <person name="Majoros W.H."/>
            <person name="Farzad M."/>
            <person name="Carlton J.M."/>
            <person name="Smith R.K. Jr."/>
            <person name="Garg J."/>
            <person name="Pearlman R.E."/>
            <person name="Karrer K.M."/>
            <person name="Sun L."/>
            <person name="Manning G."/>
            <person name="Elde N.C."/>
            <person name="Turkewitz A.P."/>
            <person name="Asai D.J."/>
            <person name="Wilkes D.E."/>
            <person name="Wang Y."/>
            <person name="Cai H."/>
            <person name="Collins K."/>
            <person name="Stewart B.A."/>
            <person name="Lee S.R."/>
            <person name="Wilamowska K."/>
            <person name="Weinberg Z."/>
            <person name="Ruzzo W.L."/>
            <person name="Wloga D."/>
            <person name="Gaertig J."/>
            <person name="Frankel J."/>
            <person name="Tsao C.-C."/>
            <person name="Gorovsky M.A."/>
            <person name="Keeling P.J."/>
            <person name="Waller R.F."/>
            <person name="Patron N.J."/>
            <person name="Cherry J.M."/>
            <person name="Stover N.A."/>
            <person name="Krieger C.J."/>
            <person name="del Toro C."/>
            <person name="Ryder H.F."/>
            <person name="Williamson S.C."/>
            <person name="Barbeau R.A."/>
            <person name="Hamilton E.P."/>
            <person name="Orias E."/>
        </authorList>
    </citation>
    <scope>NUCLEOTIDE SEQUENCE [LARGE SCALE GENOMIC DNA]</scope>
    <source>
        <strain evidence="4">SB210</strain>
    </source>
</reference>
<dbReference type="InterPro" id="IPR001394">
    <property type="entry name" value="Peptidase_C19_UCH"/>
</dbReference>
<dbReference type="PROSITE" id="PS00973">
    <property type="entry name" value="USP_2"/>
    <property type="match status" value="1"/>
</dbReference>
<dbReference type="Gene3D" id="3.90.70.10">
    <property type="entry name" value="Cysteine proteinases"/>
    <property type="match status" value="1"/>
</dbReference>
<evidence type="ECO:0000313" key="3">
    <source>
        <dbReference type="EMBL" id="EAR85885.2"/>
    </source>
</evidence>